<comment type="caution">
    <text evidence="1">The sequence shown here is derived from an EMBL/GenBank/DDBJ whole genome shotgun (WGS) entry which is preliminary data.</text>
</comment>
<accession>A0ABD6LFN5</accession>
<dbReference type="EMBL" id="JAAISW010000007">
    <property type="protein sequence ID" value="NSJ43346.1"/>
    <property type="molecule type" value="Genomic_DNA"/>
</dbReference>
<gene>
    <name evidence="1" type="ORF">G5B26_07085</name>
</gene>
<sequence>MYYRLKFEISKRGFTIEKFSLLLNISEKSLRNKIKGSTEFSWSEVLRIRDLIDPTMSLEELFKKEDKIA</sequence>
<organism evidence="1 2">
    <name type="scientific">Enterocloster clostridioformis</name>
    <dbReference type="NCBI Taxonomy" id="1531"/>
    <lineage>
        <taxon>Bacteria</taxon>
        <taxon>Bacillati</taxon>
        <taxon>Bacillota</taxon>
        <taxon>Clostridia</taxon>
        <taxon>Lachnospirales</taxon>
        <taxon>Lachnospiraceae</taxon>
        <taxon>Enterocloster</taxon>
    </lineage>
</organism>
<proteinExistence type="predicted"/>
<evidence type="ECO:0000313" key="2">
    <source>
        <dbReference type="Proteomes" id="UP000719916"/>
    </source>
</evidence>
<dbReference type="AlphaFoldDB" id="A0ABD6LFN5"/>
<name>A0ABD6LFN5_9FIRM</name>
<dbReference type="Proteomes" id="UP000719916">
    <property type="component" value="Unassembled WGS sequence"/>
</dbReference>
<reference evidence="1 2" key="1">
    <citation type="journal article" date="2020" name="Cell Host Microbe">
        <title>Functional and Genomic Variation between Human-Derived Isolates of Lachnospiraceae Reveals Inter- and Intra-Species Diversity.</title>
        <authorList>
            <person name="Sorbara M.T."/>
            <person name="Littmann E.R."/>
            <person name="Fontana E."/>
            <person name="Moody T.U."/>
            <person name="Kohout C.E."/>
            <person name="Gjonbalaj M."/>
            <person name="Eaton V."/>
            <person name="Seok R."/>
            <person name="Leiner I.M."/>
            <person name="Pamer E.G."/>
        </authorList>
    </citation>
    <scope>NUCLEOTIDE SEQUENCE [LARGE SCALE GENOMIC DNA]</scope>
    <source>
        <strain evidence="1 2">MSK.2.26</strain>
    </source>
</reference>
<evidence type="ECO:0000313" key="1">
    <source>
        <dbReference type="EMBL" id="NSJ43346.1"/>
    </source>
</evidence>
<protein>
    <submittedName>
        <fullName evidence="1">Transcriptional regulator</fullName>
    </submittedName>
</protein>
<dbReference type="RefSeq" id="WP_002589184.1">
    <property type="nucleotide sequence ID" value="NZ_DBGDAU010000027.1"/>
</dbReference>